<reference evidence="1 2" key="1">
    <citation type="submission" date="2022-06" db="EMBL/GenBank/DDBJ databases">
        <title>Whole-genome of Asaia lannensis strain LMG 27011T.</title>
        <authorList>
            <person name="Sombolestani A."/>
        </authorList>
    </citation>
    <scope>NUCLEOTIDE SEQUENCE [LARGE SCALE GENOMIC DNA]</scope>
    <source>
        <strain evidence="1 2">NBRC 102526</strain>
    </source>
</reference>
<organism evidence="1 2">
    <name type="scientific">Asaia lannensis NBRC 102526</name>
    <dbReference type="NCBI Taxonomy" id="1307926"/>
    <lineage>
        <taxon>Bacteria</taxon>
        <taxon>Pseudomonadati</taxon>
        <taxon>Pseudomonadota</taxon>
        <taxon>Alphaproteobacteria</taxon>
        <taxon>Acetobacterales</taxon>
        <taxon>Acetobacteraceae</taxon>
        <taxon>Asaia</taxon>
    </lineage>
</organism>
<accession>A0ABT1CDK4</accession>
<dbReference type="RefSeq" id="WP_222547697.1">
    <property type="nucleotide sequence ID" value="NZ_JAMXQU010000002.1"/>
</dbReference>
<evidence type="ECO:0000313" key="1">
    <source>
        <dbReference type="EMBL" id="MCO6158952.1"/>
    </source>
</evidence>
<protein>
    <recommendedName>
        <fullName evidence="3">Transposase</fullName>
    </recommendedName>
</protein>
<dbReference type="Proteomes" id="UP001523401">
    <property type="component" value="Unassembled WGS sequence"/>
</dbReference>
<dbReference type="EMBL" id="JAMXQU010000002">
    <property type="protein sequence ID" value="MCO6158952.1"/>
    <property type="molecule type" value="Genomic_DNA"/>
</dbReference>
<keyword evidence="2" id="KW-1185">Reference proteome</keyword>
<proteinExistence type="predicted"/>
<evidence type="ECO:0000313" key="2">
    <source>
        <dbReference type="Proteomes" id="UP001523401"/>
    </source>
</evidence>
<name>A0ABT1CDK4_9PROT</name>
<gene>
    <name evidence="1" type="ORF">NF685_02775</name>
</gene>
<comment type="caution">
    <text evidence="1">The sequence shown here is derived from an EMBL/GenBank/DDBJ whole genome shotgun (WGS) entry which is preliminary data.</text>
</comment>
<sequence length="53" mass="5736">MFDALLETLTELVGRDQSADMIDSTVAWGHHGAAGIKKVLSRPRRSADRGEGL</sequence>
<evidence type="ECO:0008006" key="3">
    <source>
        <dbReference type="Google" id="ProtNLM"/>
    </source>
</evidence>